<dbReference type="EC" id="3.4.22.34" evidence="3"/>
<dbReference type="AlphaFoldDB" id="A0A812DPA3"/>
<accession>A0A812DPA3</accession>
<name>A0A812DPA3_ACAPH</name>
<comment type="catalytic activity">
    <reaction evidence="1">
        <text>Hydrolysis of proteins and small molecule substrates at -Asn-|-Xaa- bonds.</text>
        <dbReference type="EC" id="3.4.22.34"/>
    </reaction>
</comment>
<evidence type="ECO:0000256" key="8">
    <source>
        <dbReference type="ARBA" id="ARBA00055993"/>
    </source>
</evidence>
<dbReference type="FunFam" id="3.40.50.1460:FF:000006">
    <property type="entry name" value="Legumain"/>
    <property type="match status" value="1"/>
</dbReference>
<evidence type="ECO:0000256" key="2">
    <source>
        <dbReference type="ARBA" id="ARBA00009941"/>
    </source>
</evidence>
<evidence type="ECO:0000256" key="3">
    <source>
        <dbReference type="ARBA" id="ARBA00012628"/>
    </source>
</evidence>
<keyword evidence="5" id="KW-0732">Signal</keyword>
<dbReference type="OrthoDB" id="9973749at2759"/>
<evidence type="ECO:0000256" key="10">
    <source>
        <dbReference type="SAM" id="Phobius"/>
    </source>
</evidence>
<protein>
    <recommendedName>
        <fullName evidence="9">Hemoglobinase</fullName>
        <ecNumber evidence="3">3.4.22.34</ecNumber>
    </recommendedName>
</protein>
<gene>
    <name evidence="11" type="ORF">SPHA_59673</name>
</gene>
<evidence type="ECO:0000256" key="5">
    <source>
        <dbReference type="ARBA" id="ARBA00022729"/>
    </source>
</evidence>
<feature type="transmembrane region" description="Helical" evidence="10">
    <location>
        <begin position="612"/>
        <end position="634"/>
    </location>
</feature>
<dbReference type="PANTHER" id="PTHR12000:SF42">
    <property type="entry name" value="LEGUMAIN"/>
    <property type="match status" value="1"/>
</dbReference>
<keyword evidence="7" id="KW-0788">Thiol protease</keyword>
<evidence type="ECO:0000256" key="9">
    <source>
        <dbReference type="ARBA" id="ARBA00069042"/>
    </source>
</evidence>
<dbReference type="PRINTS" id="PR00776">
    <property type="entry name" value="HEMOGLOBNASE"/>
</dbReference>
<sequence length="644" mass="73241">MISIFLFHSLSHTITRNFPSLSFSQSPHTHYFSPRFTLSIPLYPVFFFHFHSNNLPIPVFISHFHSPNPPIPSICLSFSLSQSPHTNPPIPSTFLPFSLSQSTYTQYFSLTFTLSIPLYPVFFSHFHSLNPPIPSTFLSFSLSQSPPIPNIFLSFSLSQSPPHNYFISLPLSQSPYTQYFSLIFTVSIPPQTQYFLSFHSLNPPITSTFLSLSLSQSSHTQYFSLTFTLSIALYPLFNSLPLDSLSPLPELENGGVHWAVIVAGSNGWYNYRHQADICHAYQILHKNGIPDERIVVMMYDDIAHNEQNPHKGVVINHLHGKNLYKGVPKDYTGSAVTPSMFLNILQGKKAGLDKVGSGKVINSGPNDHIFVFFADHGAPGLIAFPDDYLYASKFLDALKNMHNEKKYAKMLIYIEACESGSMFKNLPKDINIFGVTAANGNEPSYACYYDSELQTYLGDVFSVTWMENSDKVSLKKTSILEQYDIVKKEVNTRIYLPICFSLCLVNIYLYFSLSIFDQYLLLYLCLSLSLYLLNIYLFLSHHLSLHLCLVNMYVSLYVWPITRCFFPVFLSISLIPTSLSLFDQYLYLSVCFSLSVIGQCILFYLSMIRQYLFLSLFLSVFGQYLFVSLLLSMFGQSLSLSIYL</sequence>
<organism evidence="11 12">
    <name type="scientific">Acanthosepion pharaonis</name>
    <name type="common">Pharaoh cuttlefish</name>
    <name type="synonym">Sepia pharaonis</name>
    <dbReference type="NCBI Taxonomy" id="158019"/>
    <lineage>
        <taxon>Eukaryota</taxon>
        <taxon>Metazoa</taxon>
        <taxon>Spiralia</taxon>
        <taxon>Lophotrochozoa</taxon>
        <taxon>Mollusca</taxon>
        <taxon>Cephalopoda</taxon>
        <taxon>Coleoidea</taxon>
        <taxon>Decapodiformes</taxon>
        <taxon>Sepiida</taxon>
        <taxon>Sepiina</taxon>
        <taxon>Sepiidae</taxon>
        <taxon>Acanthosepion</taxon>
    </lineage>
</organism>
<comment type="function">
    <text evidence="8">This protease is used by the parasite for degradation of the host globin.</text>
</comment>
<reference evidence="11" key="1">
    <citation type="submission" date="2021-01" db="EMBL/GenBank/DDBJ databases">
        <authorList>
            <person name="Li R."/>
            <person name="Bekaert M."/>
        </authorList>
    </citation>
    <scope>NUCLEOTIDE SEQUENCE</scope>
    <source>
        <strain evidence="11">Farmed</strain>
    </source>
</reference>
<evidence type="ECO:0000256" key="4">
    <source>
        <dbReference type="ARBA" id="ARBA00022670"/>
    </source>
</evidence>
<feature type="transmembrane region" description="Helical" evidence="10">
    <location>
        <begin position="519"/>
        <end position="539"/>
    </location>
</feature>
<keyword evidence="10" id="KW-0472">Membrane</keyword>
<dbReference type="Pfam" id="PF01650">
    <property type="entry name" value="Peptidase_C13"/>
    <property type="match status" value="1"/>
</dbReference>
<evidence type="ECO:0000256" key="7">
    <source>
        <dbReference type="ARBA" id="ARBA00022807"/>
    </source>
</evidence>
<evidence type="ECO:0000256" key="1">
    <source>
        <dbReference type="ARBA" id="ARBA00000810"/>
    </source>
</evidence>
<dbReference type="GO" id="GO:0006624">
    <property type="term" value="P:vacuolar protein processing"/>
    <property type="evidence" value="ECO:0007669"/>
    <property type="project" value="TreeGrafter"/>
</dbReference>
<dbReference type="GO" id="GO:0051603">
    <property type="term" value="P:proteolysis involved in protein catabolic process"/>
    <property type="evidence" value="ECO:0007669"/>
    <property type="project" value="TreeGrafter"/>
</dbReference>
<dbReference type="PANTHER" id="PTHR12000">
    <property type="entry name" value="HEMOGLOBINASE FAMILY MEMBER"/>
    <property type="match status" value="1"/>
</dbReference>
<keyword evidence="10" id="KW-0812">Transmembrane</keyword>
<evidence type="ECO:0000256" key="6">
    <source>
        <dbReference type="ARBA" id="ARBA00022801"/>
    </source>
</evidence>
<dbReference type="Gene3D" id="3.40.50.1460">
    <property type="match status" value="1"/>
</dbReference>
<keyword evidence="4" id="KW-0645">Protease</keyword>
<keyword evidence="6 11" id="KW-0378">Hydrolase</keyword>
<dbReference type="GO" id="GO:0005773">
    <property type="term" value="C:vacuole"/>
    <property type="evidence" value="ECO:0007669"/>
    <property type="project" value="GOC"/>
</dbReference>
<dbReference type="InterPro" id="IPR001096">
    <property type="entry name" value="Peptidase_C13"/>
</dbReference>
<keyword evidence="12" id="KW-1185">Reference proteome</keyword>
<feature type="transmembrane region" description="Helical" evidence="10">
    <location>
        <begin position="585"/>
        <end position="605"/>
    </location>
</feature>
<feature type="transmembrane region" description="Helical" evidence="10">
    <location>
        <begin position="551"/>
        <end position="573"/>
    </location>
</feature>
<comment type="similarity">
    <text evidence="2">Belongs to the peptidase C13 family.</text>
</comment>
<proteinExistence type="inferred from homology"/>
<evidence type="ECO:0000313" key="12">
    <source>
        <dbReference type="Proteomes" id="UP000597762"/>
    </source>
</evidence>
<dbReference type="Proteomes" id="UP000597762">
    <property type="component" value="Unassembled WGS sequence"/>
</dbReference>
<keyword evidence="10" id="KW-1133">Transmembrane helix</keyword>
<dbReference type="EMBL" id="CAHIKZ030004127">
    <property type="protein sequence ID" value="CAE1307646.1"/>
    <property type="molecule type" value="Genomic_DNA"/>
</dbReference>
<dbReference type="GO" id="GO:0004197">
    <property type="term" value="F:cysteine-type endopeptidase activity"/>
    <property type="evidence" value="ECO:0007669"/>
    <property type="project" value="UniProtKB-EC"/>
</dbReference>
<evidence type="ECO:0000313" key="11">
    <source>
        <dbReference type="EMBL" id="CAE1307646.1"/>
    </source>
</evidence>
<comment type="caution">
    <text evidence="11">The sequence shown here is derived from an EMBL/GenBank/DDBJ whole genome shotgun (WGS) entry which is preliminary data.</text>
</comment>